<keyword evidence="2 7" id="KW-0689">Ribosomal protein</keyword>
<dbReference type="SUPFAM" id="SSF46906">
    <property type="entry name" value="Ribosomal protein L11, C-terminal domain"/>
    <property type="match status" value="1"/>
</dbReference>
<dbReference type="Gene3D" id="3.30.1550.10">
    <property type="entry name" value="Ribosomal protein L11/L12, N-terminal domain"/>
    <property type="match status" value="1"/>
</dbReference>
<comment type="subunit">
    <text evidence="4">Component of the mitochondrial ribosome large subunit (39S) which comprises a 16S rRNA and about 50 distinct proteins.</text>
</comment>
<feature type="domain" description="Large ribosomal subunit protein uL11 N-terminal" evidence="9">
    <location>
        <begin position="26"/>
        <end position="83"/>
    </location>
</feature>
<dbReference type="AlphaFoldDB" id="A0A0R3TNZ8"/>
<dbReference type="InterPro" id="IPR036796">
    <property type="entry name" value="Ribosomal_uL11_N_sf"/>
</dbReference>
<evidence type="ECO:0000256" key="5">
    <source>
        <dbReference type="ARBA" id="ARBA00040104"/>
    </source>
</evidence>
<accession>A0A0R3TNZ8</accession>
<dbReference type="GO" id="GO:0006412">
    <property type="term" value="P:translation"/>
    <property type="evidence" value="ECO:0007669"/>
    <property type="project" value="InterPro"/>
</dbReference>
<evidence type="ECO:0000313" key="12">
    <source>
        <dbReference type="WBParaSite" id="HNAJ_0000915501-mRNA-1"/>
    </source>
</evidence>
<evidence type="ECO:0000313" key="10">
    <source>
        <dbReference type="EMBL" id="VDO05475.1"/>
    </source>
</evidence>
<reference evidence="10 11" key="2">
    <citation type="submission" date="2018-11" db="EMBL/GenBank/DDBJ databases">
        <authorList>
            <consortium name="Pathogen Informatics"/>
        </authorList>
    </citation>
    <scope>NUCLEOTIDE SEQUENCE [LARGE SCALE GENOMIC DNA]</scope>
</reference>
<gene>
    <name evidence="10" type="ORF">HNAJ_LOCUS9147</name>
</gene>
<dbReference type="GO" id="GO:0070180">
    <property type="term" value="F:large ribosomal subunit rRNA binding"/>
    <property type="evidence" value="ECO:0007669"/>
    <property type="project" value="TreeGrafter"/>
</dbReference>
<dbReference type="HAMAP" id="MF_00736">
    <property type="entry name" value="Ribosomal_uL11"/>
    <property type="match status" value="1"/>
</dbReference>
<organism evidence="12">
    <name type="scientific">Rodentolepis nana</name>
    <name type="common">Dwarf tapeworm</name>
    <name type="synonym">Hymenolepis nana</name>
    <dbReference type="NCBI Taxonomy" id="102285"/>
    <lineage>
        <taxon>Eukaryota</taxon>
        <taxon>Metazoa</taxon>
        <taxon>Spiralia</taxon>
        <taxon>Lophotrochozoa</taxon>
        <taxon>Platyhelminthes</taxon>
        <taxon>Cestoda</taxon>
        <taxon>Eucestoda</taxon>
        <taxon>Cyclophyllidea</taxon>
        <taxon>Hymenolepididae</taxon>
        <taxon>Rodentolepis</taxon>
    </lineage>
</organism>
<dbReference type="GO" id="GO:0003735">
    <property type="term" value="F:structural constituent of ribosome"/>
    <property type="evidence" value="ECO:0007669"/>
    <property type="project" value="InterPro"/>
</dbReference>
<evidence type="ECO:0000313" key="11">
    <source>
        <dbReference type="Proteomes" id="UP000278807"/>
    </source>
</evidence>
<dbReference type="GO" id="GO:0005762">
    <property type="term" value="C:mitochondrial large ribosomal subunit"/>
    <property type="evidence" value="ECO:0007669"/>
    <property type="project" value="TreeGrafter"/>
</dbReference>
<evidence type="ECO:0000256" key="1">
    <source>
        <dbReference type="ARBA" id="ARBA00010537"/>
    </source>
</evidence>
<evidence type="ECO:0000256" key="6">
    <source>
        <dbReference type="ARBA" id="ARBA00041455"/>
    </source>
</evidence>
<dbReference type="PANTHER" id="PTHR11661">
    <property type="entry name" value="60S RIBOSOMAL PROTEIN L12"/>
    <property type="match status" value="1"/>
</dbReference>
<evidence type="ECO:0000256" key="4">
    <source>
        <dbReference type="ARBA" id="ARBA00038782"/>
    </source>
</evidence>
<dbReference type="InterPro" id="IPR020784">
    <property type="entry name" value="Ribosomal_uL11_N"/>
</dbReference>
<keyword evidence="11" id="KW-1185">Reference proteome</keyword>
<dbReference type="Pfam" id="PF00298">
    <property type="entry name" value="Ribosomal_L11"/>
    <property type="match status" value="1"/>
</dbReference>
<feature type="domain" description="Large ribosomal subunit protein uL11 C-terminal" evidence="8">
    <location>
        <begin position="89"/>
        <end position="158"/>
    </location>
</feature>
<dbReference type="STRING" id="102285.A0A0R3TNZ8"/>
<proteinExistence type="inferred from homology"/>
<dbReference type="OrthoDB" id="1091498at2759"/>
<evidence type="ECO:0000256" key="3">
    <source>
        <dbReference type="ARBA" id="ARBA00023274"/>
    </source>
</evidence>
<dbReference type="EMBL" id="UZAE01012510">
    <property type="protein sequence ID" value="VDO05475.1"/>
    <property type="molecule type" value="Genomic_DNA"/>
</dbReference>
<keyword evidence="3 7" id="KW-0687">Ribonucleoprotein</keyword>
<evidence type="ECO:0000259" key="9">
    <source>
        <dbReference type="Pfam" id="PF03946"/>
    </source>
</evidence>
<dbReference type="Proteomes" id="UP000278807">
    <property type="component" value="Unassembled WGS sequence"/>
</dbReference>
<dbReference type="PANTHER" id="PTHR11661:SF1">
    <property type="entry name" value="LARGE RIBOSOMAL SUBUNIT PROTEIN UL11M"/>
    <property type="match status" value="1"/>
</dbReference>
<reference evidence="12" key="1">
    <citation type="submission" date="2017-02" db="UniProtKB">
        <authorList>
            <consortium name="WormBaseParasite"/>
        </authorList>
    </citation>
    <scope>IDENTIFICATION</scope>
</reference>
<dbReference type="FunFam" id="1.10.10.250:FF:000003">
    <property type="entry name" value="Mitochondrial ribosomal protein L11"/>
    <property type="match status" value="1"/>
</dbReference>
<evidence type="ECO:0000256" key="7">
    <source>
        <dbReference type="RuleBase" id="RU003978"/>
    </source>
</evidence>
<dbReference type="Pfam" id="PF03946">
    <property type="entry name" value="Ribosomal_L11_N"/>
    <property type="match status" value="1"/>
</dbReference>
<name>A0A0R3TNZ8_RODNA</name>
<dbReference type="WBParaSite" id="HNAJ_0000915501-mRNA-1">
    <property type="protein sequence ID" value="HNAJ_0000915501-mRNA-1"/>
    <property type="gene ID" value="HNAJ_0000915501"/>
</dbReference>
<comment type="similarity">
    <text evidence="1 7">Belongs to the universal ribosomal protein uL11 family.</text>
</comment>
<dbReference type="InterPro" id="IPR000911">
    <property type="entry name" value="Ribosomal_uL11"/>
</dbReference>
<dbReference type="Gene3D" id="1.10.10.250">
    <property type="entry name" value="Ribosomal protein L11, C-terminal domain"/>
    <property type="match status" value="1"/>
</dbReference>
<protein>
    <recommendedName>
        <fullName evidence="5">Large ribosomal subunit protein uL11m</fullName>
    </recommendedName>
    <alternativeName>
        <fullName evidence="6">39S ribosomal protein L11, mitochondrial</fullName>
    </alternativeName>
</protein>
<dbReference type="SMART" id="SM00649">
    <property type="entry name" value="RL11"/>
    <property type="match status" value="1"/>
</dbReference>
<evidence type="ECO:0000256" key="2">
    <source>
        <dbReference type="ARBA" id="ARBA00022980"/>
    </source>
</evidence>
<dbReference type="SUPFAM" id="SSF54747">
    <property type="entry name" value="Ribosomal L11/L12e N-terminal domain"/>
    <property type="match status" value="1"/>
</dbReference>
<evidence type="ECO:0000259" key="8">
    <source>
        <dbReference type="Pfam" id="PF00298"/>
    </source>
</evidence>
<dbReference type="InterPro" id="IPR036769">
    <property type="entry name" value="Ribosomal_uL11_C_sf"/>
</dbReference>
<dbReference type="InterPro" id="IPR020783">
    <property type="entry name" value="Ribosomal_uL11_C"/>
</dbReference>
<sequence length="208" mass="23245">MASRFTKLSKKAKSAVDTVRSPPFLKMFIPAQEAKPAPPLGPQLGKRNINIANFCKDFNERTKHIKSGVPIPCKITINPDRSYQLVMCHPPSQYLLRMAAGTKKGAATPGTEISGQLTLKHIYEIACLKKDDVNLKTWSLQAICASLISEAHRVGIQVLSREEEAELRGDPKTAAANYAEFLRKRDEEVAQRKKDLEEKKQAKMMRVS</sequence>
<dbReference type="CDD" id="cd00349">
    <property type="entry name" value="Ribosomal_L11"/>
    <property type="match status" value="1"/>
</dbReference>